<keyword evidence="3" id="KW-1185">Reference proteome</keyword>
<protein>
    <submittedName>
        <fullName evidence="2">Uncharacterized protein</fullName>
    </submittedName>
</protein>
<feature type="signal peptide" evidence="1">
    <location>
        <begin position="1"/>
        <end position="22"/>
    </location>
</feature>
<name>A0A8T9MUQ4_9NEIS</name>
<dbReference type="KEGG" id="ckh:LVJ77_10125"/>
<dbReference type="RefSeq" id="WP_027010089.1">
    <property type="nucleotide sequence ID" value="NZ_CP091521.1"/>
</dbReference>
<evidence type="ECO:0000313" key="2">
    <source>
        <dbReference type="EMBL" id="UOP04585.2"/>
    </source>
</evidence>
<dbReference type="Proteomes" id="UP000831534">
    <property type="component" value="Chromosome"/>
</dbReference>
<evidence type="ECO:0000313" key="3">
    <source>
        <dbReference type="Proteomes" id="UP000831534"/>
    </source>
</evidence>
<proteinExistence type="predicted"/>
<organism evidence="2 3">
    <name type="scientific">Conchiformibius kuhniae</name>
    <dbReference type="NCBI Taxonomy" id="211502"/>
    <lineage>
        <taxon>Bacteria</taxon>
        <taxon>Pseudomonadati</taxon>
        <taxon>Pseudomonadota</taxon>
        <taxon>Betaproteobacteria</taxon>
        <taxon>Neisseriales</taxon>
        <taxon>Neisseriaceae</taxon>
        <taxon>Conchiformibius</taxon>
    </lineage>
</organism>
<reference evidence="2" key="1">
    <citation type="journal article" date="2022" name="Res Sq">
        <title>Evolution of multicellular longitudinally dividing oral cavity symbionts (Neisseriaceae).</title>
        <authorList>
            <person name="Nyongesa S."/>
            <person name="Weber P."/>
            <person name="Bernet E."/>
            <person name="Pullido F."/>
            <person name="Nieckarz M."/>
            <person name="Delaby M."/>
            <person name="Nieves C."/>
            <person name="Viehboeck T."/>
            <person name="Krause N."/>
            <person name="Rivera-Millot A."/>
            <person name="Nakamura A."/>
            <person name="Vischer N."/>
            <person name="VanNieuwenhze M."/>
            <person name="Brun Y."/>
            <person name="Cava F."/>
            <person name="Bulgheresi S."/>
            <person name="Veyrier F."/>
        </authorList>
    </citation>
    <scope>NUCLEOTIDE SEQUENCE</scope>
    <source>
        <strain evidence="2">17694</strain>
    </source>
</reference>
<evidence type="ECO:0000256" key="1">
    <source>
        <dbReference type="SAM" id="SignalP"/>
    </source>
</evidence>
<dbReference type="EMBL" id="CP091521">
    <property type="protein sequence ID" value="UOP04585.2"/>
    <property type="molecule type" value="Genomic_DNA"/>
</dbReference>
<accession>A0A8T9MUQ4</accession>
<gene>
    <name evidence="2" type="ORF">LVJ77_10125</name>
</gene>
<dbReference type="AlphaFoldDB" id="A0A8T9MUQ4"/>
<feature type="chain" id="PRO_5044761723" evidence="1">
    <location>
        <begin position="23"/>
        <end position="310"/>
    </location>
</feature>
<keyword evidence="1" id="KW-0732">Signal</keyword>
<reference evidence="2" key="2">
    <citation type="submission" date="2024-09" db="EMBL/GenBank/DDBJ databases">
        <authorList>
            <person name="Veyrier F.J."/>
        </authorList>
    </citation>
    <scope>NUCLEOTIDE SEQUENCE</scope>
    <source>
        <strain evidence="2">17694</strain>
    </source>
</reference>
<sequence length="310" mass="35287">MMNVLKKLLCLALCFVSLTAAAQEWDFTLVAGREHEGNLLLPNWQTVKVQAPAPEAPSVQSFFVVGETWLTEKDVATIKSHRQDNNIFTTLMFTPQGARTFKRLTTQHRGKVILLTDGREQYSLAAALITHPIDNNLQLITSVHPDIADSRDIIRLLRENGLRVYLTHPEHGRKLMLQEMPKQPILTWEIDPDRRFTADDFNNIRIEAEKWNVGESINENSFTMRYRIVATPTAAARQRMSQPRFPFLFMWLLLDGGQPPALLNTLSDDFLHDANGDVALHGFFLNEADARKALAKLRRTPPDDKTPPKQ</sequence>